<dbReference type="AlphaFoldDB" id="A0AAW3ZGS5"/>
<evidence type="ECO:0000313" key="2">
    <source>
        <dbReference type="EMBL" id="MBD8525318.1"/>
    </source>
</evidence>
<comment type="caution">
    <text evidence="2">The sequence shown here is derived from an EMBL/GenBank/DDBJ whole genome shotgun (WGS) entry which is preliminary data.</text>
</comment>
<protein>
    <submittedName>
        <fullName evidence="2">SRPBCC domain-containing protein</fullName>
    </submittedName>
</protein>
<keyword evidence="1" id="KW-1133">Transmembrane helix</keyword>
<organism evidence="2 3">
    <name type="scientific">Pseudomarimonas arenosa</name>
    <dbReference type="NCBI Taxonomy" id="2774145"/>
    <lineage>
        <taxon>Bacteria</taxon>
        <taxon>Pseudomonadati</taxon>
        <taxon>Pseudomonadota</taxon>
        <taxon>Gammaproteobacteria</taxon>
        <taxon>Lysobacterales</taxon>
        <taxon>Lysobacteraceae</taxon>
        <taxon>Pseudomarimonas</taxon>
    </lineage>
</organism>
<dbReference type="Proteomes" id="UP000613768">
    <property type="component" value="Unassembled WGS sequence"/>
</dbReference>
<keyword evidence="3" id="KW-1185">Reference proteome</keyword>
<name>A0AAW3ZGS5_9GAMM</name>
<feature type="transmembrane region" description="Helical" evidence="1">
    <location>
        <begin position="29"/>
        <end position="52"/>
    </location>
</feature>
<feature type="transmembrane region" description="Helical" evidence="1">
    <location>
        <begin position="6"/>
        <end position="22"/>
    </location>
</feature>
<feature type="transmembrane region" description="Helical" evidence="1">
    <location>
        <begin position="58"/>
        <end position="80"/>
    </location>
</feature>
<gene>
    <name evidence="2" type="ORF">IFO71_06140</name>
</gene>
<evidence type="ECO:0000313" key="3">
    <source>
        <dbReference type="Proteomes" id="UP000613768"/>
    </source>
</evidence>
<dbReference type="EMBL" id="JACYTR010000008">
    <property type="protein sequence ID" value="MBD8525318.1"/>
    <property type="molecule type" value="Genomic_DNA"/>
</dbReference>
<proteinExistence type="predicted"/>
<evidence type="ECO:0000256" key="1">
    <source>
        <dbReference type="SAM" id="Phobius"/>
    </source>
</evidence>
<reference evidence="2 3" key="1">
    <citation type="submission" date="2020-09" db="EMBL/GenBank/DDBJ databases">
        <title>Pseudoxanthomonas sp. CAU 1598 isolated from sand of Yaerae Beach.</title>
        <authorList>
            <person name="Kim W."/>
        </authorList>
    </citation>
    <scope>NUCLEOTIDE SEQUENCE [LARGE SCALE GENOMIC DNA]</scope>
    <source>
        <strain evidence="2 3">CAU 1598</strain>
    </source>
</reference>
<accession>A0AAW3ZGS5</accession>
<dbReference type="SUPFAM" id="SSF55961">
    <property type="entry name" value="Bet v1-like"/>
    <property type="match status" value="1"/>
</dbReference>
<dbReference type="RefSeq" id="WP_192028661.1">
    <property type="nucleotide sequence ID" value="NZ_JACYTR010000008.1"/>
</dbReference>
<keyword evidence="1" id="KW-0472">Membrane</keyword>
<keyword evidence="1" id="KW-0812">Transmembrane</keyword>
<sequence>MSAAFIYLAPLCVGAITVYVAERQRRRTWAYYLIAPMMANALFITGTLMILIEGLICAILILPLFSLYGVLGGLLMGAICRWTQWPKQTLYGFTVLPLLLGLVEPSSVGPDRYRKIERSVYVEAPPAVIWRFLHNTGQIQPDEVEHGWIYRIGVPLPEIGQSEQSGADTIRRIRMGKGIHFDQIVQQQEPERFVQWTYRFSPDSVPAQALDDHVKIGGHYFDMLTTSYAISPRGSGAELRIQMEYRVSTQFNWYAVPLADALFGNFEETILDFYRRRSEAAATLKQT</sequence>